<dbReference type="RefSeq" id="WP_065975360.1">
    <property type="nucleotide sequence ID" value="NZ_LWRY01000187.1"/>
</dbReference>
<evidence type="ECO:0000313" key="1">
    <source>
        <dbReference type="EMBL" id="OCX69890.1"/>
    </source>
</evidence>
<organism evidence="1 2">
    <name type="scientific">Acidithiobacillus thiooxidans</name>
    <name type="common">Thiobacillus thiooxidans</name>
    <dbReference type="NCBI Taxonomy" id="930"/>
    <lineage>
        <taxon>Bacteria</taxon>
        <taxon>Pseudomonadati</taxon>
        <taxon>Pseudomonadota</taxon>
        <taxon>Acidithiobacillia</taxon>
        <taxon>Acidithiobacillales</taxon>
        <taxon>Acidithiobacillaceae</taxon>
        <taxon>Acidithiobacillus</taxon>
    </lineage>
</organism>
<dbReference type="EMBL" id="LWRY01000187">
    <property type="protein sequence ID" value="OCX69890.1"/>
    <property type="molecule type" value="Genomic_DNA"/>
</dbReference>
<name>A0A1C2I1R1_ACITH</name>
<comment type="caution">
    <text evidence="1">The sequence shown here is derived from an EMBL/GenBank/DDBJ whole genome shotgun (WGS) entry which is preliminary data.</text>
</comment>
<dbReference type="AlphaFoldDB" id="A0A1C2I1R1"/>
<keyword evidence="2" id="KW-1185">Reference proteome</keyword>
<reference evidence="1" key="1">
    <citation type="journal article" date="2016" name="Int. J. Mol. Sci.">
        <title>Comparative genomics of the extreme acidophile Acidithiobacillus thiooxidans reveals intraspecific divergence and niche adaptation.</title>
        <authorList>
            <person name="Zhang X."/>
            <person name="Feng X."/>
            <person name="Tao J."/>
            <person name="Ma L."/>
            <person name="Xiao Y."/>
            <person name="Liang Y."/>
            <person name="Liu X."/>
            <person name="Yin H."/>
        </authorList>
    </citation>
    <scope>NUCLEOTIDE SEQUENCE [LARGE SCALE GENOMIC DNA]</scope>
    <source>
        <strain evidence="1">DXS-W</strain>
    </source>
</reference>
<accession>A0A1C2I1R1</accession>
<sequence>MKSSAELKVGDWYMLANKMYPENRSMDRKVVITALNPKMVYFDQKADRRMPAIARGIMLKALFCKYARAIKEESV</sequence>
<gene>
    <name evidence="1" type="ORF">A6M23_14715</name>
</gene>
<evidence type="ECO:0000313" key="2">
    <source>
        <dbReference type="Proteomes" id="UP000095008"/>
    </source>
</evidence>
<dbReference type="Proteomes" id="UP000095008">
    <property type="component" value="Unassembled WGS sequence"/>
</dbReference>
<protein>
    <submittedName>
        <fullName evidence="1">Uncharacterized protein</fullName>
    </submittedName>
</protein>
<dbReference type="OrthoDB" id="5311942at2"/>
<proteinExistence type="predicted"/>